<dbReference type="EMBL" id="CM047907">
    <property type="protein sequence ID" value="KAJ0084920.1"/>
    <property type="molecule type" value="Genomic_DNA"/>
</dbReference>
<protein>
    <submittedName>
        <fullName evidence="1">Uncharacterized protein</fullName>
    </submittedName>
</protein>
<comment type="caution">
    <text evidence="1">The sequence shown here is derived from an EMBL/GenBank/DDBJ whole genome shotgun (WGS) entry which is preliminary data.</text>
</comment>
<keyword evidence="2" id="KW-1185">Reference proteome</keyword>
<sequence length="535" mass="61016">MEESNINITVKFIRESIPITASHDSTVQRLKSILVPLTRVHPVDQKLIFKGRLLENEKSLGESEINNGAKIMLVGTKDFRADKGRIILWKYTKCIDLAAENLKDIPEKVWPCAPFIRTLNIGYNSIQQVPHRIDCFIDLRELYLSGNDLSDESISWRGLTILKLLQVLCLALNCLNTLPPTLGLLTSLQRLDVGHNNLTALPIEIGNLTELEDLDVNNNWISSIPESIGNCTSLIKVDLSSNYLSELPDEFCNSHNLKALDISDNAMKSLPNSLFKMCAQLSNLDLCNTEITRDTLLQYEGWEDFDQRRRAERQGRREEITNSAEFDELVDIILSDIYPDTDGSSSRFSPSNILLEVMKLVELLPGYSPFDQRHHIGKPCIAPGTQDLLAIAVEVDLSSNHLFELPDEFCNLHNLKVKFLHQEVHQFLCTRCIFLREGHEIGHQELWLIIDLGYKALYPSNNAMKSLPNSLFRMCAQLLTLDLHNTEIIMDTLRQCEGWEDFDERHRAKHQKQIDFRVINFAEFDEGADKNSVDC</sequence>
<gene>
    <name evidence="1" type="ORF">Patl1_31039</name>
</gene>
<evidence type="ECO:0000313" key="1">
    <source>
        <dbReference type="EMBL" id="KAJ0084920.1"/>
    </source>
</evidence>
<accession>A0ACC1ABK3</accession>
<proteinExistence type="predicted"/>
<name>A0ACC1ABK3_9ROSI</name>
<organism evidence="1 2">
    <name type="scientific">Pistacia atlantica</name>
    <dbReference type="NCBI Taxonomy" id="434234"/>
    <lineage>
        <taxon>Eukaryota</taxon>
        <taxon>Viridiplantae</taxon>
        <taxon>Streptophyta</taxon>
        <taxon>Embryophyta</taxon>
        <taxon>Tracheophyta</taxon>
        <taxon>Spermatophyta</taxon>
        <taxon>Magnoliopsida</taxon>
        <taxon>eudicotyledons</taxon>
        <taxon>Gunneridae</taxon>
        <taxon>Pentapetalae</taxon>
        <taxon>rosids</taxon>
        <taxon>malvids</taxon>
        <taxon>Sapindales</taxon>
        <taxon>Anacardiaceae</taxon>
        <taxon>Pistacia</taxon>
    </lineage>
</organism>
<evidence type="ECO:0000313" key="2">
    <source>
        <dbReference type="Proteomes" id="UP001164250"/>
    </source>
</evidence>
<reference evidence="2" key="1">
    <citation type="journal article" date="2023" name="G3 (Bethesda)">
        <title>Genome assembly and association tests identify interacting loci associated with vigor, precocity, and sex in interspecific pistachio rootstocks.</title>
        <authorList>
            <person name="Palmer W."/>
            <person name="Jacygrad E."/>
            <person name="Sagayaradj S."/>
            <person name="Cavanaugh K."/>
            <person name="Han R."/>
            <person name="Bertier L."/>
            <person name="Beede B."/>
            <person name="Kafkas S."/>
            <person name="Golino D."/>
            <person name="Preece J."/>
            <person name="Michelmore R."/>
        </authorList>
    </citation>
    <scope>NUCLEOTIDE SEQUENCE [LARGE SCALE GENOMIC DNA]</scope>
</reference>
<dbReference type="Proteomes" id="UP001164250">
    <property type="component" value="Chromosome 11"/>
</dbReference>